<dbReference type="EMBL" id="KF255993">
    <property type="protein sequence ID" value="AGW45542.1"/>
    <property type="molecule type" value="Genomic_DNA"/>
</dbReference>
<protein>
    <submittedName>
        <fullName evidence="1">Uncharacterized protein</fullName>
    </submittedName>
</protein>
<evidence type="ECO:0000313" key="1">
    <source>
        <dbReference type="EMBL" id="AGW45542.1"/>
    </source>
</evidence>
<sequence>MQQDLVAEGSKTQAYACCAAKLRTLASGFRDDRFVALQQESALPFIGKT</sequence>
<accession>A0A059Q9Q8</accession>
<dbReference type="AlphaFoldDB" id="A0A059Q9Q8"/>
<name>A0A059Q9Q8_9BACT</name>
<proteinExistence type="predicted"/>
<reference evidence="1" key="1">
    <citation type="submission" date="2013-06" db="EMBL/GenBank/DDBJ databases">
        <title>Functional metagenomics reveals novel beta-galactosidases not predictable from gene sequences.</title>
        <authorList>
            <person name="Cheng J."/>
            <person name="Engel K."/>
            <person name="Romantsov T."/>
            <person name="Neufeld J.D."/>
            <person name="Rose D.R."/>
            <person name="Charles T.C."/>
        </authorList>
    </citation>
    <scope>NUCLEOTIDE SEQUENCE</scope>
</reference>
<organism evidence="1">
    <name type="scientific">uncultured bacterium Lac36W</name>
    <dbReference type="NCBI Taxonomy" id="1403001"/>
    <lineage>
        <taxon>Bacteria</taxon>
        <taxon>environmental samples</taxon>
    </lineage>
</organism>